<dbReference type="PRINTS" id="PR00344">
    <property type="entry name" value="BCTRLSENSOR"/>
</dbReference>
<evidence type="ECO:0000256" key="3">
    <source>
        <dbReference type="ARBA" id="ARBA00012438"/>
    </source>
</evidence>
<evidence type="ECO:0000256" key="7">
    <source>
        <dbReference type="ARBA" id="ARBA00023012"/>
    </source>
</evidence>
<dbReference type="InterPro" id="IPR036097">
    <property type="entry name" value="HisK_dim/P_sf"/>
</dbReference>
<evidence type="ECO:0000256" key="5">
    <source>
        <dbReference type="ARBA" id="ARBA00022679"/>
    </source>
</evidence>
<sequence>MGGTSTLGARLSTRLRDALPTGSALPEETWQARHRAITLLLWAHVVALPFVGLWQDRGLVHSLTETAPVVGLGLAATVSGAPRVVRASLTTLGLVLCSALLVHLFHGLIELHFHFFVVIAVISLYQMWTPYLLGVGFVLAHHATMGLVAPLQVFNHPLAMEHPILFALVHGGFLLAESIACLAYWRANERTLEDERAARESAEESNLALSTAHAEISDLVGMLSHDLRSPLTSINGFTQILREAHDLPAERSDDLLRRIAEASRNLELMLDDALSATALEANGLLPEPQPVRLDQAVGDVLELMPVPLPGADLSRLEPVLALVDPGHLAQILTNLVTNAQKYGAAPYVFATWVRGQETGLTVTDHGSGVPPDFEARLFERFARADRHRSGGIKGTGLGLYIAHRLAQANDGGLSHRRSESGGAEFRLTLPRVALPASRTQPGDLRQPLAEQPG</sequence>
<name>A0ABU2BV00_9ACTN</name>
<keyword evidence="4" id="KW-0597">Phosphoprotein</keyword>
<evidence type="ECO:0000259" key="9">
    <source>
        <dbReference type="PROSITE" id="PS50109"/>
    </source>
</evidence>
<dbReference type="PROSITE" id="PS50109">
    <property type="entry name" value="HIS_KIN"/>
    <property type="match status" value="1"/>
</dbReference>
<dbReference type="InterPro" id="IPR003594">
    <property type="entry name" value="HATPase_dom"/>
</dbReference>
<keyword evidence="6 10" id="KW-0418">Kinase</keyword>
<dbReference type="InterPro" id="IPR003661">
    <property type="entry name" value="HisK_dim/P_dom"/>
</dbReference>
<dbReference type="Gene3D" id="3.30.565.10">
    <property type="entry name" value="Histidine kinase-like ATPase, C-terminal domain"/>
    <property type="match status" value="1"/>
</dbReference>
<gene>
    <name evidence="10" type="ORF">J2S63_000742</name>
</gene>
<keyword evidence="8" id="KW-0472">Membrane</keyword>
<keyword evidence="5" id="KW-0808">Transferase</keyword>
<dbReference type="Pfam" id="PF02518">
    <property type="entry name" value="HATPase_c"/>
    <property type="match status" value="1"/>
</dbReference>
<dbReference type="SMART" id="SM00388">
    <property type="entry name" value="HisKA"/>
    <property type="match status" value="1"/>
</dbReference>
<evidence type="ECO:0000256" key="4">
    <source>
        <dbReference type="ARBA" id="ARBA00022553"/>
    </source>
</evidence>
<accession>A0ABU2BV00</accession>
<feature type="transmembrane region" description="Helical" evidence="8">
    <location>
        <begin position="92"/>
        <end position="125"/>
    </location>
</feature>
<dbReference type="InterPro" id="IPR050736">
    <property type="entry name" value="Sensor_HK_Regulatory"/>
</dbReference>
<feature type="transmembrane region" description="Helical" evidence="8">
    <location>
        <begin position="36"/>
        <end position="54"/>
    </location>
</feature>
<comment type="subcellular location">
    <subcellularLocation>
        <location evidence="2">Cell membrane</location>
    </subcellularLocation>
</comment>
<dbReference type="InterPro" id="IPR036890">
    <property type="entry name" value="HATPase_C_sf"/>
</dbReference>
<feature type="transmembrane region" description="Helical" evidence="8">
    <location>
        <begin position="131"/>
        <end position="151"/>
    </location>
</feature>
<protein>
    <recommendedName>
        <fullName evidence="3">histidine kinase</fullName>
        <ecNumber evidence="3">2.7.13.3</ecNumber>
    </recommendedName>
</protein>
<feature type="transmembrane region" description="Helical" evidence="8">
    <location>
        <begin position="163"/>
        <end position="185"/>
    </location>
</feature>
<keyword evidence="8" id="KW-1133">Transmembrane helix</keyword>
<dbReference type="CDD" id="cd00082">
    <property type="entry name" value="HisKA"/>
    <property type="match status" value="1"/>
</dbReference>
<dbReference type="SMART" id="SM00387">
    <property type="entry name" value="HATPase_c"/>
    <property type="match status" value="1"/>
</dbReference>
<dbReference type="Proteomes" id="UP001183648">
    <property type="component" value="Unassembled WGS sequence"/>
</dbReference>
<dbReference type="Pfam" id="PF00512">
    <property type="entry name" value="HisKA"/>
    <property type="match status" value="1"/>
</dbReference>
<proteinExistence type="predicted"/>
<dbReference type="Gene3D" id="1.10.287.130">
    <property type="match status" value="1"/>
</dbReference>
<comment type="caution">
    <text evidence="10">The sequence shown here is derived from an EMBL/GenBank/DDBJ whole genome shotgun (WGS) entry which is preliminary data.</text>
</comment>
<keyword evidence="11" id="KW-1185">Reference proteome</keyword>
<evidence type="ECO:0000256" key="1">
    <source>
        <dbReference type="ARBA" id="ARBA00000085"/>
    </source>
</evidence>
<dbReference type="GO" id="GO:0016301">
    <property type="term" value="F:kinase activity"/>
    <property type="evidence" value="ECO:0007669"/>
    <property type="project" value="UniProtKB-KW"/>
</dbReference>
<comment type="catalytic activity">
    <reaction evidence="1">
        <text>ATP + protein L-histidine = ADP + protein N-phospho-L-histidine.</text>
        <dbReference type="EC" id="2.7.13.3"/>
    </reaction>
</comment>
<evidence type="ECO:0000256" key="8">
    <source>
        <dbReference type="SAM" id="Phobius"/>
    </source>
</evidence>
<dbReference type="SUPFAM" id="SSF55874">
    <property type="entry name" value="ATPase domain of HSP90 chaperone/DNA topoisomerase II/histidine kinase"/>
    <property type="match status" value="1"/>
</dbReference>
<evidence type="ECO:0000313" key="11">
    <source>
        <dbReference type="Proteomes" id="UP001183648"/>
    </source>
</evidence>
<organism evidence="10 11">
    <name type="scientific">Nocardioides marmoribigeumensis</name>
    <dbReference type="NCBI Taxonomy" id="433649"/>
    <lineage>
        <taxon>Bacteria</taxon>
        <taxon>Bacillati</taxon>
        <taxon>Actinomycetota</taxon>
        <taxon>Actinomycetes</taxon>
        <taxon>Propionibacteriales</taxon>
        <taxon>Nocardioidaceae</taxon>
        <taxon>Nocardioides</taxon>
    </lineage>
</organism>
<dbReference type="InterPro" id="IPR004358">
    <property type="entry name" value="Sig_transdc_His_kin-like_C"/>
</dbReference>
<evidence type="ECO:0000313" key="10">
    <source>
        <dbReference type="EMBL" id="MDR7361189.1"/>
    </source>
</evidence>
<dbReference type="PANTHER" id="PTHR43711:SF1">
    <property type="entry name" value="HISTIDINE KINASE 1"/>
    <property type="match status" value="1"/>
</dbReference>
<dbReference type="RefSeq" id="WP_310298772.1">
    <property type="nucleotide sequence ID" value="NZ_BAAAPS010000014.1"/>
</dbReference>
<keyword evidence="8" id="KW-0812">Transmembrane</keyword>
<dbReference type="InterPro" id="IPR005467">
    <property type="entry name" value="His_kinase_dom"/>
</dbReference>
<reference evidence="10 11" key="1">
    <citation type="submission" date="2023-07" db="EMBL/GenBank/DDBJ databases">
        <title>Sequencing the genomes of 1000 actinobacteria strains.</title>
        <authorList>
            <person name="Klenk H.-P."/>
        </authorList>
    </citation>
    <scope>NUCLEOTIDE SEQUENCE [LARGE SCALE GENOMIC DNA]</scope>
    <source>
        <strain evidence="10 11">DSM 19426</strain>
    </source>
</reference>
<evidence type="ECO:0000256" key="6">
    <source>
        <dbReference type="ARBA" id="ARBA00022777"/>
    </source>
</evidence>
<feature type="domain" description="Histidine kinase" evidence="9">
    <location>
        <begin position="222"/>
        <end position="433"/>
    </location>
</feature>
<dbReference type="EC" id="2.7.13.3" evidence="3"/>
<keyword evidence="7" id="KW-0902">Two-component regulatory system</keyword>
<dbReference type="EMBL" id="JAVDYG010000001">
    <property type="protein sequence ID" value="MDR7361189.1"/>
    <property type="molecule type" value="Genomic_DNA"/>
</dbReference>
<dbReference type="PANTHER" id="PTHR43711">
    <property type="entry name" value="TWO-COMPONENT HISTIDINE KINASE"/>
    <property type="match status" value="1"/>
</dbReference>
<dbReference type="SUPFAM" id="SSF47384">
    <property type="entry name" value="Homodimeric domain of signal transducing histidine kinase"/>
    <property type="match status" value="1"/>
</dbReference>
<evidence type="ECO:0000256" key="2">
    <source>
        <dbReference type="ARBA" id="ARBA00004236"/>
    </source>
</evidence>